<evidence type="ECO:0000313" key="2">
    <source>
        <dbReference type="Proteomes" id="UP000779574"/>
    </source>
</evidence>
<gene>
    <name evidence="1" type="ORF">KCU76_g3844</name>
</gene>
<dbReference type="EMBL" id="JAHFXF010000106">
    <property type="protein sequence ID" value="KAG9696291.1"/>
    <property type="molecule type" value="Genomic_DNA"/>
</dbReference>
<accession>A0A9P8JCJ2</accession>
<feature type="non-terminal residue" evidence="1">
    <location>
        <position position="68"/>
    </location>
</feature>
<name>A0A9P8JCJ2_AURME</name>
<comment type="caution">
    <text evidence="1">The sequence shown here is derived from an EMBL/GenBank/DDBJ whole genome shotgun (WGS) entry which is preliminary data.</text>
</comment>
<proteinExistence type="predicted"/>
<sequence>MGSHSRTREYNDALHDDIPVEFAHKLKMKLAPHREVPQECPCCHSPCNYHEHDDSVEWESSECGPEQT</sequence>
<organism evidence="1 2">
    <name type="scientific">Aureobasidium melanogenum</name>
    <name type="common">Aureobasidium pullulans var. melanogenum</name>
    <dbReference type="NCBI Taxonomy" id="46634"/>
    <lineage>
        <taxon>Eukaryota</taxon>
        <taxon>Fungi</taxon>
        <taxon>Dikarya</taxon>
        <taxon>Ascomycota</taxon>
        <taxon>Pezizomycotina</taxon>
        <taxon>Dothideomycetes</taxon>
        <taxon>Dothideomycetidae</taxon>
        <taxon>Dothideales</taxon>
        <taxon>Saccotheciaceae</taxon>
        <taxon>Aureobasidium</taxon>
    </lineage>
</organism>
<dbReference type="AlphaFoldDB" id="A0A9P8JCJ2"/>
<protein>
    <submittedName>
        <fullName evidence="1">Uncharacterized protein</fullName>
    </submittedName>
</protein>
<reference evidence="1" key="2">
    <citation type="submission" date="2021-08" db="EMBL/GenBank/DDBJ databases">
        <authorList>
            <person name="Gostincar C."/>
            <person name="Sun X."/>
            <person name="Song Z."/>
            <person name="Gunde-Cimerman N."/>
        </authorList>
    </citation>
    <scope>NUCLEOTIDE SEQUENCE</scope>
    <source>
        <strain evidence="1">EXF-9911</strain>
    </source>
</reference>
<reference evidence="1" key="1">
    <citation type="journal article" date="2021" name="J Fungi (Basel)">
        <title>Virulence traits and population genomics of the black yeast Aureobasidium melanogenum.</title>
        <authorList>
            <person name="Cernosa A."/>
            <person name="Sun X."/>
            <person name="Gostincar C."/>
            <person name="Fang C."/>
            <person name="Gunde-Cimerman N."/>
            <person name="Song Z."/>
        </authorList>
    </citation>
    <scope>NUCLEOTIDE SEQUENCE</scope>
    <source>
        <strain evidence="1">EXF-9911</strain>
    </source>
</reference>
<evidence type="ECO:0000313" key="1">
    <source>
        <dbReference type="EMBL" id="KAG9696291.1"/>
    </source>
</evidence>
<dbReference type="Proteomes" id="UP000779574">
    <property type="component" value="Unassembled WGS sequence"/>
</dbReference>